<proteinExistence type="predicted"/>
<dbReference type="EMBL" id="OB678408">
    <property type="protein sequence ID" value="CAD7236346.1"/>
    <property type="molecule type" value="Genomic_DNA"/>
</dbReference>
<dbReference type="InterPro" id="IPR045197">
    <property type="entry name" value="NUP210-like"/>
</dbReference>
<organism evidence="3">
    <name type="scientific">Cyprideis torosa</name>
    <dbReference type="NCBI Taxonomy" id="163714"/>
    <lineage>
        <taxon>Eukaryota</taxon>
        <taxon>Metazoa</taxon>
        <taxon>Ecdysozoa</taxon>
        <taxon>Arthropoda</taxon>
        <taxon>Crustacea</taxon>
        <taxon>Oligostraca</taxon>
        <taxon>Ostracoda</taxon>
        <taxon>Podocopa</taxon>
        <taxon>Podocopida</taxon>
        <taxon>Cytherocopina</taxon>
        <taxon>Cytheroidea</taxon>
        <taxon>Cytherideidae</taxon>
        <taxon>Cyprideis</taxon>
    </lineage>
</organism>
<sequence length="343" mass="36788">MEVVDPIRIFPRLTVFPCQDQPFHYELKMIATGGDQRYTFGSSSFDLVTVLNPTEGILEITAGDKPRQGAVNGFMTRFPPNRDNATIAIVPAASLSIPPHVAEAVVGTQLVIPVAMFGVSPTKGKESVPFHSCQGVPLASKVSDSRSFEVVSTQEVAPLSPDSKDGAQQTSLGCRGVAVEMRSPGFSSLEVAYLPSTKASLNAETTIAAFEPLQLLHKGDVILAVGSSYQLHFVGGPRPWPKNPSNHYKHVNGSSDALRVVRVQNAESGDVHSFHVEILCSRVTLGNDEAAKEIPTFVDVRVGNYPSPSLPYPAEAELRIPIVCAAPADVTLIPLTTRPELEP</sequence>
<feature type="domain" description="NUP210 Ig-like" evidence="2">
    <location>
        <begin position="97"/>
        <end position="193"/>
    </location>
</feature>
<reference evidence="3" key="1">
    <citation type="submission" date="2020-11" db="EMBL/GenBank/DDBJ databases">
        <authorList>
            <person name="Tran Van P."/>
        </authorList>
    </citation>
    <scope>NUCLEOTIDE SEQUENCE</scope>
</reference>
<dbReference type="AlphaFoldDB" id="A0A7R8WXU3"/>
<dbReference type="GO" id="GO:0005643">
    <property type="term" value="C:nuclear pore"/>
    <property type="evidence" value="ECO:0007669"/>
    <property type="project" value="TreeGrafter"/>
</dbReference>
<feature type="non-terminal residue" evidence="3">
    <location>
        <position position="343"/>
    </location>
</feature>
<evidence type="ECO:0000259" key="1">
    <source>
        <dbReference type="Pfam" id="PF22962"/>
    </source>
</evidence>
<name>A0A7R8WXU3_9CRUS</name>
<gene>
    <name evidence="3" type="ORF">CTOB1V02_LOCUS14161</name>
</gene>
<evidence type="ECO:0000259" key="2">
    <source>
        <dbReference type="Pfam" id="PF24935"/>
    </source>
</evidence>
<feature type="domain" description="NUP210 Ig-like" evidence="1">
    <location>
        <begin position="218"/>
        <end position="325"/>
    </location>
</feature>
<dbReference type="PANTHER" id="PTHR23019">
    <property type="entry name" value="NUCLEAR PORE MEMBRANE GLYCOPROTEIN GP210-RELATED"/>
    <property type="match status" value="1"/>
</dbReference>
<dbReference type="InterPro" id="IPR055099">
    <property type="entry name" value="Ig_NUP210_7th"/>
</dbReference>
<protein>
    <submittedName>
        <fullName evidence="3">Uncharacterized protein</fullName>
    </submittedName>
</protein>
<dbReference type="OrthoDB" id="361283at2759"/>
<dbReference type="PANTHER" id="PTHR23019:SF0">
    <property type="entry name" value="NUCLEAR PORE MEMBRANE GLYCOPROTEIN 210"/>
    <property type="match status" value="1"/>
</dbReference>
<dbReference type="Pfam" id="PF24935">
    <property type="entry name" value="Ig_NUP210_6th"/>
    <property type="match status" value="1"/>
</dbReference>
<evidence type="ECO:0000313" key="3">
    <source>
        <dbReference type="EMBL" id="CAD7236346.1"/>
    </source>
</evidence>
<accession>A0A7R8WXU3</accession>
<dbReference type="Pfam" id="PF22962">
    <property type="entry name" value="Ig_NUP210_7th"/>
    <property type="match status" value="1"/>
</dbReference>
<dbReference type="InterPro" id="IPR056898">
    <property type="entry name" value="Ig_NUP210_6th"/>
</dbReference>